<keyword evidence="1" id="KW-1133">Transmembrane helix</keyword>
<dbReference type="InterPro" id="IPR052724">
    <property type="entry name" value="GT117_domain-containing"/>
</dbReference>
<dbReference type="PANTHER" id="PTHR16214:SF3">
    <property type="entry name" value="TRANSMEMBRANE PROTEIN 260"/>
    <property type="match status" value="1"/>
</dbReference>
<feature type="transmembrane region" description="Helical" evidence="1">
    <location>
        <begin position="139"/>
        <end position="160"/>
    </location>
</feature>
<feature type="transmembrane region" description="Helical" evidence="1">
    <location>
        <begin position="277"/>
        <end position="296"/>
    </location>
</feature>
<gene>
    <name evidence="2" type="ORF">E6K73_04610</name>
</gene>
<dbReference type="PANTHER" id="PTHR16214">
    <property type="entry name" value="TRANSMEMBRANE PROTEIN 260"/>
    <property type="match status" value="1"/>
</dbReference>
<dbReference type="AlphaFoldDB" id="A0A538SKK6"/>
<dbReference type="InterPro" id="IPR021280">
    <property type="entry name" value="TMEM260-like"/>
</dbReference>
<feature type="transmembrane region" description="Helical" evidence="1">
    <location>
        <begin position="302"/>
        <end position="320"/>
    </location>
</feature>
<feature type="transmembrane region" description="Helical" evidence="1">
    <location>
        <begin position="172"/>
        <end position="194"/>
    </location>
</feature>
<name>A0A538SKK6_UNCEI</name>
<feature type="transmembrane region" description="Helical" evidence="1">
    <location>
        <begin position="252"/>
        <end position="270"/>
    </location>
</feature>
<dbReference type="Proteomes" id="UP000320184">
    <property type="component" value="Unassembled WGS sequence"/>
</dbReference>
<feature type="transmembrane region" description="Helical" evidence="1">
    <location>
        <begin position="386"/>
        <end position="404"/>
    </location>
</feature>
<evidence type="ECO:0000256" key="1">
    <source>
        <dbReference type="SAM" id="Phobius"/>
    </source>
</evidence>
<feature type="transmembrane region" description="Helical" evidence="1">
    <location>
        <begin position="441"/>
        <end position="462"/>
    </location>
</feature>
<sequence>MDWSKRATPWLALLAFLIPAAVYMRTLAPTVPFWDAGEFIACSYILGIPHPPGTPLYVLLGRVATLVPWATVAQRINALSAIPCALAVMLTYLTTLRLIRIAQGPERTVTREWIAHVGAMTGALLFAFCDDFWESAIEAEVYSLMSLAQILVLWLGLKWWEEHERRPTAGPLLLCVYVMWLSVGFHLGVGMMGLPLTVEVWLVDRRAALVFAMPFLAVLFVVTGLEKMAGWVLVLSTLVFVGYAWQKKLNGWVVAGGAVAAVICLGPAFGDAPFNRWTALLALGSIGVPLALLARRTREGKILALALFLMVVGYSTHAYLPIRAAQHPAINEGDPSNWDNLRDLLERKQYGQMNMFVRRAPLSVQLDKEFWRYFRRQWPLFPTDRLIGALLPLLLGLLGGAWQARRNLTTFLYTGCFLGLTTAGMIVFLNFSPSEVRERDYFFQSGYHAYALWIGLGVAWMIGWVRDSFAEGPMRSYAAAAAAVLLASQPFLLMKNLWFTHDRRGNYVAHDYAYNMLEPLAPNSFMFTNGDNDTFPLWYMQQVEGLRKDVRVVNLSLLNTDWYIRQLRDDEPRVPITLNDEQIKQLGQGYFRDSTGAFEYTNQYMVAHMIDVDHGDRGWKKQPYFAVTVPEHMGLEKYFSLARASSTG</sequence>
<feature type="transmembrane region" description="Helical" evidence="1">
    <location>
        <begin position="229"/>
        <end position="246"/>
    </location>
</feature>
<evidence type="ECO:0000313" key="3">
    <source>
        <dbReference type="Proteomes" id="UP000320184"/>
    </source>
</evidence>
<dbReference type="Pfam" id="PF11028">
    <property type="entry name" value="TMEM260-like"/>
    <property type="match status" value="1"/>
</dbReference>
<feature type="transmembrane region" description="Helical" evidence="1">
    <location>
        <begin position="474"/>
        <end position="494"/>
    </location>
</feature>
<dbReference type="EMBL" id="VBOT01000052">
    <property type="protein sequence ID" value="TMQ51899.1"/>
    <property type="molecule type" value="Genomic_DNA"/>
</dbReference>
<feature type="transmembrane region" description="Helical" evidence="1">
    <location>
        <begin position="410"/>
        <end position="429"/>
    </location>
</feature>
<keyword evidence="1" id="KW-0812">Transmembrane</keyword>
<feature type="transmembrane region" description="Helical" evidence="1">
    <location>
        <begin position="113"/>
        <end position="133"/>
    </location>
</feature>
<organism evidence="2 3">
    <name type="scientific">Eiseniibacteriota bacterium</name>
    <dbReference type="NCBI Taxonomy" id="2212470"/>
    <lineage>
        <taxon>Bacteria</taxon>
        <taxon>Candidatus Eiseniibacteriota</taxon>
    </lineage>
</organism>
<protein>
    <submittedName>
        <fullName evidence="2">DUF2723 domain-containing protein</fullName>
    </submittedName>
</protein>
<comment type="caution">
    <text evidence="2">The sequence shown here is derived from an EMBL/GenBank/DDBJ whole genome shotgun (WGS) entry which is preliminary data.</text>
</comment>
<keyword evidence="1" id="KW-0472">Membrane</keyword>
<reference evidence="2 3" key="1">
    <citation type="journal article" date="2019" name="Nat. Microbiol.">
        <title>Mediterranean grassland soil C-N compound turnover is dependent on rainfall and depth, and is mediated by genomically divergent microorganisms.</title>
        <authorList>
            <person name="Diamond S."/>
            <person name="Andeer P.F."/>
            <person name="Li Z."/>
            <person name="Crits-Christoph A."/>
            <person name="Burstein D."/>
            <person name="Anantharaman K."/>
            <person name="Lane K.R."/>
            <person name="Thomas B.C."/>
            <person name="Pan C."/>
            <person name="Northen T.R."/>
            <person name="Banfield J.F."/>
        </authorList>
    </citation>
    <scope>NUCLEOTIDE SEQUENCE [LARGE SCALE GENOMIC DNA]</scope>
    <source>
        <strain evidence="2">WS_3</strain>
    </source>
</reference>
<accession>A0A538SKK6</accession>
<evidence type="ECO:0000313" key="2">
    <source>
        <dbReference type="EMBL" id="TMQ51899.1"/>
    </source>
</evidence>
<proteinExistence type="predicted"/>
<feature type="transmembrane region" description="Helical" evidence="1">
    <location>
        <begin position="206"/>
        <end position="222"/>
    </location>
</feature>
<feature type="transmembrane region" description="Helical" evidence="1">
    <location>
        <begin position="76"/>
        <end position="93"/>
    </location>
</feature>